<dbReference type="EMBL" id="JACGCM010000769">
    <property type="protein sequence ID" value="KAF6166924.1"/>
    <property type="molecule type" value="Genomic_DNA"/>
</dbReference>
<evidence type="ECO:0000313" key="2">
    <source>
        <dbReference type="EMBL" id="KAF6166924.1"/>
    </source>
</evidence>
<keyword evidence="1" id="KW-0472">Membrane</keyword>
<keyword evidence="1" id="KW-0812">Transmembrane</keyword>
<keyword evidence="3" id="KW-1185">Reference proteome</keyword>
<name>A0A7J7NIW8_9MAGN</name>
<gene>
    <name evidence="2" type="ORF">GIB67_020153</name>
</gene>
<sequence length="266" mass="30186">MIPIDILLSKILATAFFALLFNFFLILLTTIPPFGFPSGLSSTGEKLDRIGSWAGPMVETRRTFSGLGQYELYRVLYIAVKDIITKNPQSKYFDVDHDPLAQVFGPVKKGCVNFMGSDVTIKFIQSTELLRAHITEHKESYIDLENHFSQYKVENDARFENLKDMVASLRSSGCTTTSTERSQISTLLLREETVVHFLNFHEHIVATGRALVLPSLQESEDAEYEVIVDIIFEENSPVFGQRGVFFDKCLIGTKIKYPRILLRFAN</sequence>
<keyword evidence="1" id="KW-1133">Transmembrane helix</keyword>
<dbReference type="AlphaFoldDB" id="A0A7J7NIW8"/>
<dbReference type="Proteomes" id="UP000541444">
    <property type="component" value="Unassembled WGS sequence"/>
</dbReference>
<accession>A0A7J7NIW8</accession>
<feature type="transmembrane region" description="Helical" evidence="1">
    <location>
        <begin position="12"/>
        <end position="36"/>
    </location>
</feature>
<evidence type="ECO:0000256" key="1">
    <source>
        <dbReference type="SAM" id="Phobius"/>
    </source>
</evidence>
<evidence type="ECO:0000313" key="3">
    <source>
        <dbReference type="Proteomes" id="UP000541444"/>
    </source>
</evidence>
<reference evidence="2 3" key="1">
    <citation type="journal article" date="2020" name="IScience">
        <title>Genome Sequencing of the Endangered Kingdonia uniflora (Circaeasteraceae, Ranunculales) Reveals Potential Mechanisms of Evolutionary Specialization.</title>
        <authorList>
            <person name="Sun Y."/>
            <person name="Deng T."/>
            <person name="Zhang A."/>
            <person name="Moore M.J."/>
            <person name="Landis J.B."/>
            <person name="Lin N."/>
            <person name="Zhang H."/>
            <person name="Zhang X."/>
            <person name="Huang J."/>
            <person name="Zhang X."/>
            <person name="Sun H."/>
            <person name="Wang H."/>
        </authorList>
    </citation>
    <scope>NUCLEOTIDE SEQUENCE [LARGE SCALE GENOMIC DNA]</scope>
    <source>
        <strain evidence="2">TB1705</strain>
        <tissue evidence="2">Leaf</tissue>
    </source>
</reference>
<protein>
    <submittedName>
        <fullName evidence="2">Uncharacterized protein</fullName>
    </submittedName>
</protein>
<proteinExistence type="predicted"/>
<organism evidence="2 3">
    <name type="scientific">Kingdonia uniflora</name>
    <dbReference type="NCBI Taxonomy" id="39325"/>
    <lineage>
        <taxon>Eukaryota</taxon>
        <taxon>Viridiplantae</taxon>
        <taxon>Streptophyta</taxon>
        <taxon>Embryophyta</taxon>
        <taxon>Tracheophyta</taxon>
        <taxon>Spermatophyta</taxon>
        <taxon>Magnoliopsida</taxon>
        <taxon>Ranunculales</taxon>
        <taxon>Circaeasteraceae</taxon>
        <taxon>Kingdonia</taxon>
    </lineage>
</organism>
<comment type="caution">
    <text evidence="2">The sequence shown here is derived from an EMBL/GenBank/DDBJ whole genome shotgun (WGS) entry which is preliminary data.</text>
</comment>